<evidence type="ECO:0000313" key="1">
    <source>
        <dbReference type="EMBL" id="EPS67398.1"/>
    </source>
</evidence>
<accession>S8DW58</accession>
<dbReference type="PANTHER" id="PTHR31723:SF10">
    <property type="entry name" value="PATHOGEN-RELATED PROTEIN"/>
    <property type="match status" value="1"/>
</dbReference>
<dbReference type="Gene3D" id="3.10.450.50">
    <property type="match status" value="1"/>
</dbReference>
<dbReference type="EMBL" id="AUSU01003135">
    <property type="protein sequence ID" value="EPS67398.1"/>
    <property type="molecule type" value="Genomic_DNA"/>
</dbReference>
<dbReference type="Proteomes" id="UP000015453">
    <property type="component" value="Unassembled WGS sequence"/>
</dbReference>
<feature type="non-terminal residue" evidence="1">
    <location>
        <position position="1"/>
    </location>
</feature>
<dbReference type="PANTHER" id="PTHR31723">
    <property type="entry name" value="PATHOGENESIS-RELATED FAMILY PROTEIN"/>
    <property type="match status" value="1"/>
</dbReference>
<evidence type="ECO:0008006" key="3">
    <source>
        <dbReference type="Google" id="ProtNLM"/>
    </source>
</evidence>
<organism evidence="1 2">
    <name type="scientific">Genlisea aurea</name>
    <dbReference type="NCBI Taxonomy" id="192259"/>
    <lineage>
        <taxon>Eukaryota</taxon>
        <taxon>Viridiplantae</taxon>
        <taxon>Streptophyta</taxon>
        <taxon>Embryophyta</taxon>
        <taxon>Tracheophyta</taxon>
        <taxon>Spermatophyta</taxon>
        <taxon>Magnoliopsida</taxon>
        <taxon>eudicotyledons</taxon>
        <taxon>Gunneridae</taxon>
        <taxon>Pentapetalae</taxon>
        <taxon>asterids</taxon>
        <taxon>lamiids</taxon>
        <taxon>Lamiales</taxon>
        <taxon>Lentibulariaceae</taxon>
        <taxon>Genlisea</taxon>
    </lineage>
</organism>
<feature type="non-terminal residue" evidence="1">
    <location>
        <position position="211"/>
    </location>
</feature>
<sequence length="211" mass="24240">DKYRLYTAPEIHNNRGWRSGSIPNYALVNSLFEQGRKNVWPDGSLEQRVEKLVKTWEMEMVHQPLEFKTIDPNRFVVVINGTKSFKLEEIVAVGGSYNMLFQTSLPPEQRIYDPDRVSGDESNAIFSTVFPRGFALEVVKVYSDRPVIAYQFRHFGYFEGEFMGHPATGELAEFYGMAVFTLDPEIEDSDVILKIEFFFDRGEFLAALTKG</sequence>
<keyword evidence="2" id="KW-1185">Reference proteome</keyword>
<dbReference type="InterPro" id="IPR032710">
    <property type="entry name" value="NTF2-like_dom_sf"/>
</dbReference>
<dbReference type="SUPFAM" id="SSF54427">
    <property type="entry name" value="NTF2-like"/>
    <property type="match status" value="1"/>
</dbReference>
<name>S8DW58_9LAMI</name>
<gene>
    <name evidence="1" type="ORF">M569_07377</name>
</gene>
<comment type="caution">
    <text evidence="1">The sequence shown here is derived from an EMBL/GenBank/DDBJ whole genome shotgun (WGS) entry which is preliminary data.</text>
</comment>
<dbReference type="AlphaFoldDB" id="S8DW58"/>
<dbReference type="InterPro" id="IPR053218">
    <property type="entry name" value="Pathogen-related_defense"/>
</dbReference>
<proteinExistence type="predicted"/>
<dbReference type="OrthoDB" id="65445at2759"/>
<reference evidence="1 2" key="1">
    <citation type="journal article" date="2013" name="BMC Genomics">
        <title>The miniature genome of a carnivorous plant Genlisea aurea contains a low number of genes and short non-coding sequences.</title>
        <authorList>
            <person name="Leushkin E.V."/>
            <person name="Sutormin R.A."/>
            <person name="Nabieva E.R."/>
            <person name="Penin A.A."/>
            <person name="Kondrashov A.S."/>
            <person name="Logacheva M.D."/>
        </authorList>
    </citation>
    <scope>NUCLEOTIDE SEQUENCE [LARGE SCALE GENOMIC DNA]</scope>
</reference>
<protein>
    <recommendedName>
        <fullName evidence="3">Pathogen-related protein</fullName>
    </recommendedName>
</protein>
<evidence type="ECO:0000313" key="2">
    <source>
        <dbReference type="Proteomes" id="UP000015453"/>
    </source>
</evidence>